<evidence type="ECO:0000313" key="3">
    <source>
        <dbReference type="Proteomes" id="UP000050949"/>
    </source>
</evidence>
<protein>
    <submittedName>
        <fullName evidence="2">Uncharacterized protein</fullName>
    </submittedName>
</protein>
<dbReference type="EMBL" id="AZFW01000048">
    <property type="protein sequence ID" value="KRM27468.1"/>
    <property type="molecule type" value="Genomic_DNA"/>
</dbReference>
<comment type="caution">
    <text evidence="2">The sequence shown here is derived from an EMBL/GenBank/DDBJ whole genome shotgun (WGS) entry which is preliminary data.</text>
</comment>
<name>A0A0R1XL79_9LACO</name>
<gene>
    <name evidence="2" type="ORF">FC91_GL002480</name>
</gene>
<feature type="transmembrane region" description="Helical" evidence="1">
    <location>
        <begin position="73"/>
        <end position="93"/>
    </location>
</feature>
<evidence type="ECO:0000256" key="1">
    <source>
        <dbReference type="SAM" id="Phobius"/>
    </source>
</evidence>
<evidence type="ECO:0000313" key="2">
    <source>
        <dbReference type="EMBL" id="KRM27468.1"/>
    </source>
</evidence>
<keyword evidence="1" id="KW-0812">Transmembrane</keyword>
<keyword evidence="1" id="KW-1133">Transmembrane helix</keyword>
<accession>A0A0R1XL79</accession>
<keyword evidence="1" id="KW-0472">Membrane</keyword>
<dbReference type="AlphaFoldDB" id="A0A0R1XL79"/>
<dbReference type="Proteomes" id="UP000050949">
    <property type="component" value="Unassembled WGS sequence"/>
</dbReference>
<dbReference type="PATRIC" id="fig|1122147.4.peg.2561"/>
<organism evidence="2 3">
    <name type="scientific">Schleiferilactobacillus harbinensis DSM 16991</name>
    <dbReference type="NCBI Taxonomy" id="1122147"/>
    <lineage>
        <taxon>Bacteria</taxon>
        <taxon>Bacillati</taxon>
        <taxon>Bacillota</taxon>
        <taxon>Bacilli</taxon>
        <taxon>Lactobacillales</taxon>
        <taxon>Lactobacillaceae</taxon>
        <taxon>Schleiferilactobacillus</taxon>
    </lineage>
</organism>
<proteinExistence type="predicted"/>
<sequence>MVTVIAILVVMDFWTQRRTLYQLRRTLLKAHAQADMARTRYHHEFDHSITVADLAAGLALILLVLAFLNLASFLASLWAIGGMIVFSLANIALADHIQDLADRAWKPREIFYPVHLHS</sequence>
<feature type="transmembrane region" description="Helical" evidence="1">
    <location>
        <begin position="48"/>
        <end position="67"/>
    </location>
</feature>
<reference evidence="2 3" key="1">
    <citation type="journal article" date="2015" name="Genome Announc.">
        <title>Expanding the biotechnology potential of lactobacilli through comparative genomics of 213 strains and associated genera.</title>
        <authorList>
            <person name="Sun Z."/>
            <person name="Harris H.M."/>
            <person name="McCann A."/>
            <person name="Guo C."/>
            <person name="Argimon S."/>
            <person name="Zhang W."/>
            <person name="Yang X."/>
            <person name="Jeffery I.B."/>
            <person name="Cooney J.C."/>
            <person name="Kagawa T.F."/>
            <person name="Liu W."/>
            <person name="Song Y."/>
            <person name="Salvetti E."/>
            <person name="Wrobel A."/>
            <person name="Rasinkangas P."/>
            <person name="Parkhill J."/>
            <person name="Rea M.C."/>
            <person name="O'Sullivan O."/>
            <person name="Ritari J."/>
            <person name="Douillard F.P."/>
            <person name="Paul Ross R."/>
            <person name="Yang R."/>
            <person name="Briner A.E."/>
            <person name="Felis G.E."/>
            <person name="de Vos W.M."/>
            <person name="Barrangou R."/>
            <person name="Klaenhammer T.R."/>
            <person name="Caufield P.W."/>
            <person name="Cui Y."/>
            <person name="Zhang H."/>
            <person name="O'Toole P.W."/>
        </authorList>
    </citation>
    <scope>NUCLEOTIDE SEQUENCE [LARGE SCALE GENOMIC DNA]</scope>
    <source>
        <strain evidence="2 3">DSM 16991</strain>
    </source>
</reference>